<accession>A0A914PDE5</accession>
<dbReference type="WBParaSite" id="PDA_v2.g12782.t1">
    <property type="protein sequence ID" value="PDA_v2.g12782.t1"/>
    <property type="gene ID" value="PDA_v2.g12782"/>
</dbReference>
<dbReference type="PROSITE" id="PS50005">
    <property type="entry name" value="TPR"/>
    <property type="match status" value="1"/>
</dbReference>
<protein>
    <submittedName>
        <fullName evidence="3">Probable UDP-N-acetylglucosamine--peptide N-acetylglucosaminyltransferase SPINDLY</fullName>
    </submittedName>
</protein>
<dbReference type="Proteomes" id="UP000887578">
    <property type="component" value="Unplaced"/>
</dbReference>
<dbReference type="SUPFAM" id="SSF48452">
    <property type="entry name" value="TPR-like"/>
    <property type="match status" value="1"/>
</dbReference>
<dbReference type="Pfam" id="PF08238">
    <property type="entry name" value="Sel1"/>
    <property type="match status" value="4"/>
</dbReference>
<organism evidence="2 3">
    <name type="scientific">Panagrolaimus davidi</name>
    <dbReference type="NCBI Taxonomy" id="227884"/>
    <lineage>
        <taxon>Eukaryota</taxon>
        <taxon>Metazoa</taxon>
        <taxon>Ecdysozoa</taxon>
        <taxon>Nematoda</taxon>
        <taxon>Chromadorea</taxon>
        <taxon>Rhabditida</taxon>
        <taxon>Tylenchina</taxon>
        <taxon>Panagrolaimomorpha</taxon>
        <taxon>Panagrolaimoidea</taxon>
        <taxon>Panagrolaimidae</taxon>
        <taxon>Panagrolaimus</taxon>
    </lineage>
</organism>
<dbReference type="PANTHER" id="PTHR43628:SF1">
    <property type="entry name" value="CHITIN SYNTHASE REGULATORY FACTOR 2-RELATED"/>
    <property type="match status" value="1"/>
</dbReference>
<proteinExistence type="predicted"/>
<dbReference type="InterPro" id="IPR011990">
    <property type="entry name" value="TPR-like_helical_dom_sf"/>
</dbReference>
<name>A0A914PDE5_9BILA</name>
<dbReference type="Pfam" id="PF00515">
    <property type="entry name" value="TPR_1"/>
    <property type="match status" value="1"/>
</dbReference>
<dbReference type="PROSITE" id="PS50293">
    <property type="entry name" value="TPR_REGION"/>
    <property type="match status" value="1"/>
</dbReference>
<dbReference type="SMART" id="SM00671">
    <property type="entry name" value="SEL1"/>
    <property type="match status" value="4"/>
</dbReference>
<dbReference type="AlphaFoldDB" id="A0A914PDE5"/>
<dbReference type="InterPro" id="IPR019734">
    <property type="entry name" value="TPR_rpt"/>
</dbReference>
<dbReference type="SUPFAM" id="SSF81901">
    <property type="entry name" value="HCP-like"/>
    <property type="match status" value="1"/>
</dbReference>
<evidence type="ECO:0000313" key="2">
    <source>
        <dbReference type="Proteomes" id="UP000887578"/>
    </source>
</evidence>
<feature type="repeat" description="TPR" evidence="1">
    <location>
        <begin position="256"/>
        <end position="289"/>
    </location>
</feature>
<dbReference type="InterPro" id="IPR052945">
    <property type="entry name" value="Mitotic_Regulator"/>
</dbReference>
<keyword evidence="2" id="KW-1185">Reference proteome</keyword>
<dbReference type="Gene3D" id="1.25.40.10">
    <property type="entry name" value="Tetratricopeptide repeat domain"/>
    <property type="match status" value="2"/>
</dbReference>
<evidence type="ECO:0000313" key="3">
    <source>
        <dbReference type="WBParaSite" id="PDA_v2.g12782.t1"/>
    </source>
</evidence>
<dbReference type="PANTHER" id="PTHR43628">
    <property type="entry name" value="ACTIVATOR OF C KINASE PROTEIN 1-RELATED"/>
    <property type="match status" value="1"/>
</dbReference>
<dbReference type="InterPro" id="IPR006597">
    <property type="entry name" value="Sel1-like"/>
</dbReference>
<sequence length="534" mass="60462">MAGDSQKKFINYCRIRQLLTRSERILHKIFREKWEIYCKLNKNVNRWNDDEVSGKELTLLCGKVASTIKNSLQSGNVDIWDVTSSCVAIKSISKEIRKFGGQTDKNEDEQIEALRELRNDFMHGPSELSNSEFSKYWNRLKDILVKLGDDVAEIGKLKESLKELGQTKVVQIKAPNPKSEFERLKEEANKHFKNEKYKEAIKIYDKILRLPNLLPENQALIFSNRSITYLKLEDEKYLAMAKRDAEWAIQLWPCWWRGYFRMGHVEVKLGELQEAIKSFENALALNPESKEIFHDLSAARRDYGIISREEHLVPAQQPVSHEAVMKEISGRLGISDEDMKEFSKFPIKGSAVDIIKGHQFRDGEGVTPDYSKAAAYYAKAAHAGNAEGMYNLGLLYERGKGVKRDFDESLRWFLKAANGKAEIMAGSGIPEAQHTLGLKYSEGAGVEKNFKTAVEWYEKAIKNGSAASANNLGILYKRGHGVERSLKKAFQYFKIASNGGDTSAMGNLAHCYFAAEGTDSVLPTKENNAEGDLY</sequence>
<dbReference type="SMART" id="SM00028">
    <property type="entry name" value="TPR"/>
    <property type="match status" value="2"/>
</dbReference>
<keyword evidence="1" id="KW-0802">TPR repeat</keyword>
<reference evidence="3" key="1">
    <citation type="submission" date="2022-11" db="UniProtKB">
        <authorList>
            <consortium name="WormBaseParasite"/>
        </authorList>
    </citation>
    <scope>IDENTIFICATION</scope>
</reference>
<evidence type="ECO:0000256" key="1">
    <source>
        <dbReference type="PROSITE-ProRule" id="PRU00339"/>
    </source>
</evidence>